<comment type="similarity">
    <text evidence="1">Belongs to the FMO family.</text>
</comment>
<keyword evidence="3" id="KW-0274">FAD</keyword>
<evidence type="ECO:0000313" key="9">
    <source>
        <dbReference type="Proteomes" id="UP001338125"/>
    </source>
</evidence>
<dbReference type="Pfam" id="PF01266">
    <property type="entry name" value="DAO"/>
    <property type="match status" value="1"/>
</dbReference>
<dbReference type="InterPro" id="IPR000960">
    <property type="entry name" value="Flavin_mOase"/>
</dbReference>
<dbReference type="InterPro" id="IPR036188">
    <property type="entry name" value="FAD/NAD-bd_sf"/>
</dbReference>
<keyword evidence="5" id="KW-0560">Oxidoreductase</keyword>
<evidence type="ECO:0000259" key="7">
    <source>
        <dbReference type="Pfam" id="PF01266"/>
    </source>
</evidence>
<keyword evidence="9" id="KW-1185">Reference proteome</keyword>
<dbReference type="SUPFAM" id="SSF51905">
    <property type="entry name" value="FAD/NAD(P)-binding domain"/>
    <property type="match status" value="2"/>
</dbReference>
<sequence length="516" mass="57418">MTGLLSPNGPFDRAKTVAVIGAGISGVTSAAHLLKQGLQVTVFERSYTASGVWQYDPRIPDDPSYPSEIPSIGDYQTSSAGQFSLGTPPPETTSTLKQHRLSTKNDDALEISFAPPTPCYAGLTNNVPTTTMVSSLAPWPEGTEEIIRHEVVAKYVQGIAFDYGVDDVTKYNTRVEQVTKSPDGKTWLVRTIRLEKRDVKPRIIEKLWQFDAVVVATGHYSLPRIPNVPGLKEWKKRYGDRVIHSKQYRDPELLRDKNVFIMGCGVSSLNICQELEGVAKHVYQSARGGIWDLPVSMLGKNARRVGGIESFELPDDASNEKLDKSAPIPGTIVLKDGEVVSNLDQLILATGYITSFPFLSDLHEDDKPAEDAGPRTLVTREGNMTHNLHRDMFYIEDPTLAFIGVPYHNATFSLFDFQAQVVARVLAGKAQLPSRDEMRNEYEKRIEEKGVGRLFHSMIEEGAEQSYVQELVDWVNKDAERHGLEPMKGHTEPWLKAHKAHRQKRAAIRSGEPDAA</sequence>
<feature type="domain" description="FAD dependent oxidoreductase" evidence="7">
    <location>
        <begin position="17"/>
        <end position="50"/>
    </location>
</feature>
<protein>
    <submittedName>
        <fullName evidence="8">Flavin-containing monooxygenase ustF2</fullName>
    </submittedName>
</protein>
<dbReference type="GO" id="GO:0004497">
    <property type="term" value="F:monooxygenase activity"/>
    <property type="evidence" value="ECO:0007669"/>
    <property type="project" value="UniProtKB-KW"/>
</dbReference>
<dbReference type="InterPro" id="IPR006076">
    <property type="entry name" value="FAD-dep_OxRdtase"/>
</dbReference>
<feature type="region of interest" description="Disordered" evidence="6">
    <location>
        <begin position="485"/>
        <end position="516"/>
    </location>
</feature>
<name>A0ABR0SW97_9HYPO</name>
<evidence type="ECO:0000256" key="3">
    <source>
        <dbReference type="ARBA" id="ARBA00022827"/>
    </source>
</evidence>
<feature type="compositionally biased region" description="Basic residues" evidence="6">
    <location>
        <begin position="496"/>
        <end position="507"/>
    </location>
</feature>
<dbReference type="PRINTS" id="PR00419">
    <property type="entry name" value="ADXRDTASE"/>
</dbReference>
<reference evidence="8 9" key="1">
    <citation type="submission" date="2024-01" db="EMBL/GenBank/DDBJ databases">
        <title>Complete genome of Cladobotryum mycophilum ATHUM6906.</title>
        <authorList>
            <person name="Christinaki A.C."/>
            <person name="Myridakis A.I."/>
            <person name="Kouvelis V.N."/>
        </authorList>
    </citation>
    <scope>NUCLEOTIDE SEQUENCE [LARGE SCALE GENOMIC DNA]</scope>
    <source>
        <strain evidence="8 9">ATHUM6906</strain>
    </source>
</reference>
<dbReference type="Proteomes" id="UP001338125">
    <property type="component" value="Unassembled WGS sequence"/>
</dbReference>
<dbReference type="PIRSF" id="PIRSF000332">
    <property type="entry name" value="FMO"/>
    <property type="match status" value="1"/>
</dbReference>
<keyword evidence="2" id="KW-0285">Flavoprotein</keyword>
<keyword evidence="4" id="KW-0521">NADP</keyword>
<keyword evidence="8" id="KW-0503">Monooxygenase</keyword>
<evidence type="ECO:0000313" key="8">
    <source>
        <dbReference type="EMBL" id="KAK5996397.1"/>
    </source>
</evidence>
<gene>
    <name evidence="8" type="ORF">PT974_01731</name>
</gene>
<feature type="compositionally biased region" description="Basic and acidic residues" evidence="6">
    <location>
        <begin position="485"/>
        <end position="495"/>
    </location>
</feature>
<dbReference type="Pfam" id="PF00743">
    <property type="entry name" value="FMO-like"/>
    <property type="match status" value="2"/>
</dbReference>
<evidence type="ECO:0000256" key="5">
    <source>
        <dbReference type="ARBA" id="ARBA00023002"/>
    </source>
</evidence>
<dbReference type="Gene3D" id="3.50.50.60">
    <property type="entry name" value="FAD/NAD(P)-binding domain"/>
    <property type="match status" value="2"/>
</dbReference>
<evidence type="ECO:0000256" key="1">
    <source>
        <dbReference type="ARBA" id="ARBA00009183"/>
    </source>
</evidence>
<proteinExistence type="inferred from homology"/>
<evidence type="ECO:0000256" key="6">
    <source>
        <dbReference type="SAM" id="MobiDB-lite"/>
    </source>
</evidence>
<evidence type="ECO:0000256" key="4">
    <source>
        <dbReference type="ARBA" id="ARBA00022857"/>
    </source>
</evidence>
<organism evidence="8 9">
    <name type="scientific">Cladobotryum mycophilum</name>
    <dbReference type="NCBI Taxonomy" id="491253"/>
    <lineage>
        <taxon>Eukaryota</taxon>
        <taxon>Fungi</taxon>
        <taxon>Dikarya</taxon>
        <taxon>Ascomycota</taxon>
        <taxon>Pezizomycotina</taxon>
        <taxon>Sordariomycetes</taxon>
        <taxon>Hypocreomycetidae</taxon>
        <taxon>Hypocreales</taxon>
        <taxon>Hypocreaceae</taxon>
        <taxon>Cladobotryum</taxon>
    </lineage>
</organism>
<evidence type="ECO:0000256" key="2">
    <source>
        <dbReference type="ARBA" id="ARBA00022630"/>
    </source>
</evidence>
<dbReference type="InterPro" id="IPR020946">
    <property type="entry name" value="Flavin_mOase-like"/>
</dbReference>
<accession>A0ABR0SW97</accession>
<comment type="caution">
    <text evidence="8">The sequence shown here is derived from an EMBL/GenBank/DDBJ whole genome shotgun (WGS) entry which is preliminary data.</text>
</comment>
<dbReference type="InterPro" id="IPR050346">
    <property type="entry name" value="FMO-like"/>
</dbReference>
<dbReference type="PANTHER" id="PTHR23023">
    <property type="entry name" value="DIMETHYLANILINE MONOOXYGENASE"/>
    <property type="match status" value="1"/>
</dbReference>
<dbReference type="EMBL" id="JAVFKD010000002">
    <property type="protein sequence ID" value="KAK5996397.1"/>
    <property type="molecule type" value="Genomic_DNA"/>
</dbReference>